<reference evidence="16" key="1">
    <citation type="journal article" name="DNA Res.">
        <title>The physiological potential of anammox bacteria as revealed by their core genome structure.</title>
        <authorList>
            <person name="Okubo T."/>
            <person name="Toyoda A."/>
            <person name="Fukuhara K."/>
            <person name="Uchiyama I."/>
            <person name="Harigaya Y."/>
            <person name="Kuroiwa M."/>
            <person name="Suzuki T."/>
            <person name="Murakami Y."/>
            <person name="Suwa Y."/>
            <person name="Takami H."/>
        </authorList>
    </citation>
    <scope>NUCLEOTIDE SEQUENCE</scope>
    <source>
        <strain evidence="16">317325-2</strain>
    </source>
</reference>
<evidence type="ECO:0000313" key="17">
    <source>
        <dbReference type="Proteomes" id="UP000662873"/>
    </source>
</evidence>
<dbReference type="UniPathway" id="UPA00051">
    <property type="reaction ID" value="UER00465"/>
</dbReference>
<dbReference type="CDD" id="cd04881">
    <property type="entry name" value="ACT_HSDH-Hom"/>
    <property type="match status" value="1"/>
</dbReference>
<dbReference type="GO" id="GO:0009088">
    <property type="term" value="P:threonine biosynthetic process"/>
    <property type="evidence" value="ECO:0007669"/>
    <property type="project" value="UniProtKB-UniPathway"/>
</dbReference>
<keyword evidence="9" id="KW-0560">Oxidoreductase</keyword>
<dbReference type="InterPro" id="IPR045865">
    <property type="entry name" value="ACT-like_dom_sf"/>
</dbReference>
<dbReference type="InterPro" id="IPR001342">
    <property type="entry name" value="HDH_cat"/>
</dbReference>
<dbReference type="UniPathway" id="UPA00050">
    <property type="reaction ID" value="UER00063"/>
</dbReference>
<evidence type="ECO:0000256" key="10">
    <source>
        <dbReference type="ARBA" id="ARBA00023053"/>
    </source>
</evidence>
<keyword evidence="8" id="KW-0791">Threonine biosynthesis</keyword>
<evidence type="ECO:0000256" key="2">
    <source>
        <dbReference type="ARBA" id="ARBA00005056"/>
    </source>
</evidence>
<name>A0A809RDJ0_9BACT</name>
<gene>
    <name evidence="16" type="ORF">NPRO_00500</name>
</gene>
<dbReference type="PANTHER" id="PTHR43331">
    <property type="entry name" value="HOMOSERINE DEHYDROGENASE"/>
    <property type="match status" value="1"/>
</dbReference>
<evidence type="ECO:0000256" key="12">
    <source>
        <dbReference type="ARBA" id="ARBA00048841"/>
    </source>
</evidence>
<comment type="pathway">
    <text evidence="2">Amino-acid biosynthesis; L-threonine biosynthesis; L-threonine from L-aspartate: step 3/5.</text>
</comment>
<evidence type="ECO:0000256" key="14">
    <source>
        <dbReference type="PIRSR" id="PIRSR000098-2"/>
    </source>
</evidence>
<dbReference type="InterPro" id="IPR005106">
    <property type="entry name" value="Asp/hSer_DH_NAD-bd"/>
</dbReference>
<evidence type="ECO:0000256" key="8">
    <source>
        <dbReference type="ARBA" id="ARBA00022697"/>
    </source>
</evidence>
<dbReference type="Pfam" id="PF00742">
    <property type="entry name" value="Homoserine_dh"/>
    <property type="match status" value="1"/>
</dbReference>
<dbReference type="AlphaFoldDB" id="A0A809RDJ0"/>
<dbReference type="EC" id="1.1.1.3" evidence="5"/>
<feature type="binding site" evidence="14">
    <location>
        <position position="119"/>
    </location>
    <ligand>
        <name>NADPH</name>
        <dbReference type="ChEBI" id="CHEBI:57783"/>
    </ligand>
</feature>
<protein>
    <recommendedName>
        <fullName evidence="6">Homoserine dehydrogenase</fullName>
        <ecNumber evidence="5">1.1.1.3</ecNumber>
    </recommendedName>
</protein>
<evidence type="ECO:0000256" key="11">
    <source>
        <dbReference type="ARBA" id="ARBA00023167"/>
    </source>
</evidence>
<evidence type="ECO:0000256" key="9">
    <source>
        <dbReference type="ARBA" id="ARBA00023002"/>
    </source>
</evidence>
<evidence type="ECO:0000256" key="7">
    <source>
        <dbReference type="ARBA" id="ARBA00022605"/>
    </source>
</evidence>
<evidence type="ECO:0000256" key="6">
    <source>
        <dbReference type="ARBA" id="ARBA00013376"/>
    </source>
</evidence>
<dbReference type="NCBIfam" id="NF004976">
    <property type="entry name" value="PRK06349.1"/>
    <property type="match status" value="1"/>
</dbReference>
<keyword evidence="10" id="KW-0915">Sodium</keyword>
<dbReference type="GO" id="GO:0050661">
    <property type="term" value="F:NADP binding"/>
    <property type="evidence" value="ECO:0007669"/>
    <property type="project" value="InterPro"/>
</dbReference>
<keyword evidence="11" id="KW-0486">Methionine biosynthesis</keyword>
<evidence type="ECO:0000313" key="16">
    <source>
        <dbReference type="EMBL" id="BBO22455.1"/>
    </source>
</evidence>
<feature type="binding site" evidence="14">
    <location>
        <position position="204"/>
    </location>
    <ligand>
        <name>L-homoserine</name>
        <dbReference type="ChEBI" id="CHEBI:57476"/>
    </ligand>
</feature>
<dbReference type="Gene3D" id="3.30.360.10">
    <property type="entry name" value="Dihydrodipicolinate Reductase, domain 2"/>
    <property type="match status" value="1"/>
</dbReference>
<comment type="similarity">
    <text evidence="4">Belongs to the homoserine dehydrogenase family.</text>
</comment>
<evidence type="ECO:0000256" key="1">
    <source>
        <dbReference type="ARBA" id="ARBA00001920"/>
    </source>
</evidence>
<dbReference type="PANTHER" id="PTHR43331:SF1">
    <property type="entry name" value="HOMOSERINE DEHYDROGENASE"/>
    <property type="match status" value="1"/>
</dbReference>
<dbReference type="Gene3D" id="3.30.70.260">
    <property type="match status" value="1"/>
</dbReference>
<comment type="pathway">
    <text evidence="3">Amino-acid biosynthesis; L-methionine biosynthesis via de novo pathway; L-homoserine from L-aspartate: step 3/3.</text>
</comment>
<dbReference type="InterPro" id="IPR016204">
    <property type="entry name" value="HDH"/>
</dbReference>
<evidence type="ECO:0000259" key="15">
    <source>
        <dbReference type="PROSITE" id="PS51671"/>
    </source>
</evidence>
<dbReference type="GO" id="GO:0009086">
    <property type="term" value="P:methionine biosynthetic process"/>
    <property type="evidence" value="ECO:0007669"/>
    <property type="project" value="UniProtKB-KW"/>
</dbReference>
<dbReference type="Proteomes" id="UP000662873">
    <property type="component" value="Chromosome"/>
</dbReference>
<dbReference type="Pfam" id="PF03447">
    <property type="entry name" value="NAD_binding_3"/>
    <property type="match status" value="1"/>
</dbReference>
<sequence>MNADASLSAAASPSPIRESIRVALLGLGTVGRGVFRMLEENSASIRAKAGLPVELVRIGVRDLGRVRGIEFPHLTDDARSIVQDPDIDVVIELIGGIDPALDLVERALEAGKSVVTANKELIAKHGGRLLRMAFERGIDLHFEAAVGGGIPLVQPLKHQLAGNDVVRLMGILNGTTNYILTQIAERGVSFEEALSHAQAFGFAEADPTNDVEAYDAAYKIAILGSIAFGGPIPVEQVYREGIQGVQPDDVHFADVLGYAIKLVAICEPGAGGRSVSARVHPLLVPKEHPLAGVRNEYNALWFQGDFVGDVMFSGRGAGAEATASAVVGDLIDVARNLKIKGPGSVIPWGDPIEVEPIGLARSSYYLRLLVDDRPKVLGEIALALGEHGVSLSAMEMRVFDSANHVGEIVFLTHEVEERLFQRALADLEQLMVVKKVCNWLRVVEK</sequence>
<dbReference type="InterPro" id="IPR036291">
    <property type="entry name" value="NAD(P)-bd_dom_sf"/>
</dbReference>
<dbReference type="SUPFAM" id="SSF55347">
    <property type="entry name" value="Glyceraldehyde-3-phosphate dehydrogenase-like, C-terminal domain"/>
    <property type="match status" value="1"/>
</dbReference>
<evidence type="ECO:0000256" key="13">
    <source>
        <dbReference type="PIRSR" id="PIRSR000098-1"/>
    </source>
</evidence>
<keyword evidence="14" id="KW-0521">NADP</keyword>
<dbReference type="PROSITE" id="PS51671">
    <property type="entry name" value="ACT"/>
    <property type="match status" value="1"/>
</dbReference>
<dbReference type="InterPro" id="IPR002912">
    <property type="entry name" value="ACT_dom"/>
</dbReference>
<comment type="catalytic activity">
    <reaction evidence="12">
        <text>L-homoserine + NADP(+) = L-aspartate 4-semialdehyde + NADPH + H(+)</text>
        <dbReference type="Rhea" id="RHEA:15761"/>
        <dbReference type="ChEBI" id="CHEBI:15378"/>
        <dbReference type="ChEBI" id="CHEBI:57476"/>
        <dbReference type="ChEBI" id="CHEBI:57783"/>
        <dbReference type="ChEBI" id="CHEBI:58349"/>
        <dbReference type="ChEBI" id="CHEBI:537519"/>
        <dbReference type="EC" id="1.1.1.3"/>
    </reaction>
    <physiologicalReaction direction="right-to-left" evidence="12">
        <dbReference type="Rhea" id="RHEA:15763"/>
    </physiologicalReaction>
</comment>
<feature type="active site" description="Proton donor" evidence="13">
    <location>
        <position position="219"/>
    </location>
</feature>
<keyword evidence="7" id="KW-0028">Amino-acid biosynthesis</keyword>
<proteinExistence type="inferred from homology"/>
<dbReference type="PIRSF" id="PIRSF000098">
    <property type="entry name" value="Homoser_dehydrog"/>
    <property type="match status" value="1"/>
</dbReference>
<dbReference type="FunFam" id="3.30.360.10:FF:000005">
    <property type="entry name" value="Homoserine dehydrogenase"/>
    <property type="match status" value="1"/>
</dbReference>
<dbReference type="Pfam" id="PF01842">
    <property type="entry name" value="ACT"/>
    <property type="match status" value="1"/>
</dbReference>
<dbReference type="KEGG" id="npy:NPRO_00500"/>
<dbReference type="SUPFAM" id="SSF51735">
    <property type="entry name" value="NAD(P)-binding Rossmann-fold domains"/>
    <property type="match status" value="1"/>
</dbReference>
<feature type="domain" description="ACT" evidence="15">
    <location>
        <begin position="365"/>
        <end position="441"/>
    </location>
</feature>
<accession>A0A809RDJ0</accession>
<dbReference type="EMBL" id="AP021858">
    <property type="protein sequence ID" value="BBO22455.1"/>
    <property type="molecule type" value="Genomic_DNA"/>
</dbReference>
<comment type="cofactor">
    <cofactor evidence="1">
        <name>a metal cation</name>
        <dbReference type="ChEBI" id="CHEBI:25213"/>
    </cofactor>
</comment>
<evidence type="ECO:0000256" key="4">
    <source>
        <dbReference type="ARBA" id="ARBA00006753"/>
    </source>
</evidence>
<dbReference type="SUPFAM" id="SSF55021">
    <property type="entry name" value="ACT-like"/>
    <property type="match status" value="1"/>
</dbReference>
<evidence type="ECO:0000256" key="5">
    <source>
        <dbReference type="ARBA" id="ARBA00013213"/>
    </source>
</evidence>
<dbReference type="Gene3D" id="3.40.50.720">
    <property type="entry name" value="NAD(P)-binding Rossmann-like Domain"/>
    <property type="match status" value="1"/>
</dbReference>
<organism evidence="16 17">
    <name type="scientific">Candidatus Nitrosymbiomonas proteolyticus</name>
    <dbReference type="NCBI Taxonomy" id="2608984"/>
    <lineage>
        <taxon>Bacteria</taxon>
        <taxon>Bacillati</taxon>
        <taxon>Armatimonadota</taxon>
        <taxon>Armatimonadota incertae sedis</taxon>
        <taxon>Candidatus Nitrosymbiomonas</taxon>
    </lineage>
</organism>
<dbReference type="GO" id="GO:0004412">
    <property type="term" value="F:homoserine dehydrogenase activity"/>
    <property type="evidence" value="ECO:0007669"/>
    <property type="project" value="UniProtKB-EC"/>
</dbReference>
<evidence type="ECO:0000256" key="3">
    <source>
        <dbReference type="ARBA" id="ARBA00005062"/>
    </source>
</evidence>